<comment type="subcellular location">
    <subcellularLocation>
        <location evidence="1">Membrane</location>
        <topology evidence="1">Single-pass type I membrane protein</topology>
    </subcellularLocation>
</comment>
<accession>A0A438JD10</accession>
<keyword evidence="3" id="KW-0732">Signal</keyword>
<evidence type="ECO:0000313" key="9">
    <source>
        <dbReference type="EMBL" id="RVX06845.1"/>
    </source>
</evidence>
<dbReference type="InterPro" id="IPR032675">
    <property type="entry name" value="LRR_dom_sf"/>
</dbReference>
<name>A0A438JD10_VITVI</name>
<evidence type="ECO:0000256" key="3">
    <source>
        <dbReference type="ARBA" id="ARBA00022729"/>
    </source>
</evidence>
<dbReference type="PANTHER" id="PTHR48063:SF16">
    <property type="entry name" value="LRR RECEPTOR-LIKE SERINE_THREONINE-PROTEIN KINASE GSO1"/>
    <property type="match status" value="1"/>
</dbReference>
<dbReference type="AlphaFoldDB" id="A0A438JD10"/>
<dbReference type="Proteomes" id="UP000288805">
    <property type="component" value="Unassembled WGS sequence"/>
</dbReference>
<keyword evidence="4 8" id="KW-1133">Transmembrane helix</keyword>
<evidence type="ECO:0000256" key="8">
    <source>
        <dbReference type="SAM" id="Phobius"/>
    </source>
</evidence>
<dbReference type="PANTHER" id="PTHR48063">
    <property type="entry name" value="LRR RECEPTOR-LIKE KINASE"/>
    <property type="match status" value="1"/>
</dbReference>
<evidence type="ECO:0000256" key="4">
    <source>
        <dbReference type="ARBA" id="ARBA00022989"/>
    </source>
</evidence>
<keyword evidence="7" id="KW-0325">Glycoprotein</keyword>
<organism evidence="9 10">
    <name type="scientific">Vitis vinifera</name>
    <name type="common">Grape</name>
    <dbReference type="NCBI Taxonomy" id="29760"/>
    <lineage>
        <taxon>Eukaryota</taxon>
        <taxon>Viridiplantae</taxon>
        <taxon>Streptophyta</taxon>
        <taxon>Embryophyta</taxon>
        <taxon>Tracheophyta</taxon>
        <taxon>Spermatophyta</taxon>
        <taxon>Magnoliopsida</taxon>
        <taxon>eudicotyledons</taxon>
        <taxon>Gunneridae</taxon>
        <taxon>Pentapetalae</taxon>
        <taxon>rosids</taxon>
        <taxon>Vitales</taxon>
        <taxon>Vitaceae</taxon>
        <taxon>Viteae</taxon>
        <taxon>Vitis</taxon>
    </lineage>
</organism>
<evidence type="ECO:0000256" key="7">
    <source>
        <dbReference type="ARBA" id="ARBA00023180"/>
    </source>
</evidence>
<protein>
    <submittedName>
        <fullName evidence="9">Uncharacterized protein</fullName>
    </submittedName>
</protein>
<comment type="caution">
    <text evidence="9">The sequence shown here is derived from an EMBL/GenBank/DDBJ whole genome shotgun (WGS) entry which is preliminary data.</text>
</comment>
<keyword evidence="6" id="KW-0675">Receptor</keyword>
<sequence>MATEISSERYEGQLSVVMKGRELNIRILCISKYTRGRWELKSIRNSGPLKKPALWPDSTKHGFYDFLESLEPILQRLSGKIPTSNQFQTFNDPSIYRNNLALCGEPLAMKCPGDDEATTDSSGVDNEDHDDEHEDAFEMKWFYMSMGPGFVVGFWGVFGPLIINRSWRRAYFRFLDEMKDRVMVVITESVAWLQKKCK</sequence>
<keyword evidence="5 8" id="KW-0472">Membrane</keyword>
<dbReference type="GO" id="GO:0016020">
    <property type="term" value="C:membrane"/>
    <property type="evidence" value="ECO:0007669"/>
    <property type="project" value="UniProtKB-SubCell"/>
</dbReference>
<dbReference type="EMBL" id="QGNW01000049">
    <property type="protein sequence ID" value="RVX06845.1"/>
    <property type="molecule type" value="Genomic_DNA"/>
</dbReference>
<keyword evidence="2 8" id="KW-0812">Transmembrane</keyword>
<evidence type="ECO:0000256" key="6">
    <source>
        <dbReference type="ARBA" id="ARBA00023170"/>
    </source>
</evidence>
<evidence type="ECO:0000256" key="1">
    <source>
        <dbReference type="ARBA" id="ARBA00004479"/>
    </source>
</evidence>
<dbReference type="InterPro" id="IPR046956">
    <property type="entry name" value="RLP23-like"/>
</dbReference>
<gene>
    <name evidence="9" type="ORF">CK203_015174</name>
</gene>
<evidence type="ECO:0000256" key="2">
    <source>
        <dbReference type="ARBA" id="ARBA00022692"/>
    </source>
</evidence>
<evidence type="ECO:0000256" key="5">
    <source>
        <dbReference type="ARBA" id="ARBA00023136"/>
    </source>
</evidence>
<feature type="transmembrane region" description="Helical" evidence="8">
    <location>
        <begin position="141"/>
        <end position="163"/>
    </location>
</feature>
<reference evidence="9 10" key="1">
    <citation type="journal article" date="2018" name="PLoS Genet.">
        <title>Population sequencing reveals clonal diversity and ancestral inbreeding in the grapevine cultivar Chardonnay.</title>
        <authorList>
            <person name="Roach M.J."/>
            <person name="Johnson D.L."/>
            <person name="Bohlmann J."/>
            <person name="van Vuuren H.J."/>
            <person name="Jones S.J."/>
            <person name="Pretorius I.S."/>
            <person name="Schmidt S.A."/>
            <person name="Borneman A.R."/>
        </authorList>
    </citation>
    <scope>NUCLEOTIDE SEQUENCE [LARGE SCALE GENOMIC DNA]</scope>
    <source>
        <strain evidence="10">cv. Chardonnay</strain>
        <tissue evidence="9">Leaf</tissue>
    </source>
</reference>
<proteinExistence type="predicted"/>
<evidence type="ECO:0000313" key="10">
    <source>
        <dbReference type="Proteomes" id="UP000288805"/>
    </source>
</evidence>
<dbReference type="Gene3D" id="3.80.10.10">
    <property type="entry name" value="Ribonuclease Inhibitor"/>
    <property type="match status" value="1"/>
</dbReference>